<comment type="subcellular location">
    <subcellularLocation>
        <location evidence="1">Cytoplasm</location>
    </subcellularLocation>
</comment>
<dbReference type="Pfam" id="PF01225">
    <property type="entry name" value="Mur_ligase"/>
    <property type="match status" value="1"/>
</dbReference>
<dbReference type="NCBIfam" id="TIGR01082">
    <property type="entry name" value="murC"/>
    <property type="match status" value="1"/>
</dbReference>
<dbReference type="InterPro" id="IPR036615">
    <property type="entry name" value="Mur_ligase_C_dom_sf"/>
</dbReference>
<dbReference type="InterPro" id="IPR000713">
    <property type="entry name" value="Mur_ligase_N"/>
</dbReference>
<dbReference type="Gene3D" id="3.90.190.20">
    <property type="entry name" value="Mur ligase, C-terminal domain"/>
    <property type="match status" value="1"/>
</dbReference>
<dbReference type="GO" id="GO:0008763">
    <property type="term" value="F:UDP-N-acetylmuramate-L-alanine ligase activity"/>
    <property type="evidence" value="ECO:0007669"/>
    <property type="project" value="UniProtKB-UniRule"/>
</dbReference>
<evidence type="ECO:0000256" key="8">
    <source>
        <dbReference type="ARBA" id="ARBA00022840"/>
    </source>
</evidence>
<dbReference type="GO" id="GO:0009252">
    <property type="term" value="P:peptidoglycan biosynthetic process"/>
    <property type="evidence" value="ECO:0007669"/>
    <property type="project" value="UniProtKB-UniRule"/>
</dbReference>
<keyword evidence="7" id="KW-0547">Nucleotide-binding</keyword>
<dbReference type="Pfam" id="PF08245">
    <property type="entry name" value="Mur_ligase_M"/>
    <property type="match status" value="1"/>
</dbReference>
<dbReference type="SUPFAM" id="SSF51984">
    <property type="entry name" value="MurCD N-terminal domain"/>
    <property type="match status" value="1"/>
</dbReference>
<feature type="domain" description="Mur ligase central" evidence="17">
    <location>
        <begin position="103"/>
        <end position="267"/>
    </location>
</feature>
<evidence type="ECO:0000313" key="19">
    <source>
        <dbReference type="Proteomes" id="UP000229381"/>
    </source>
</evidence>
<evidence type="ECO:0000256" key="5">
    <source>
        <dbReference type="ARBA" id="ARBA00022598"/>
    </source>
</evidence>
<dbReference type="Gene3D" id="3.40.1190.10">
    <property type="entry name" value="Mur-like, catalytic domain"/>
    <property type="match status" value="1"/>
</dbReference>
<keyword evidence="4" id="KW-0963">Cytoplasm</keyword>
<dbReference type="SUPFAM" id="SSF53623">
    <property type="entry name" value="MurD-like peptide ligases, catalytic domain"/>
    <property type="match status" value="1"/>
</dbReference>
<dbReference type="UniPathway" id="UPA00219"/>
<accession>A0A2H0MPD0</accession>
<proteinExistence type="inferred from homology"/>
<dbReference type="HAMAP" id="MF_00046">
    <property type="entry name" value="MurC"/>
    <property type="match status" value="1"/>
</dbReference>
<dbReference type="AlphaFoldDB" id="A0A2H0MPD0"/>
<dbReference type="Pfam" id="PF02875">
    <property type="entry name" value="Mur_ligase_C"/>
    <property type="match status" value="1"/>
</dbReference>
<evidence type="ECO:0000259" key="15">
    <source>
        <dbReference type="Pfam" id="PF01225"/>
    </source>
</evidence>
<dbReference type="InterPro" id="IPR050061">
    <property type="entry name" value="MurCDEF_pg_biosynth"/>
</dbReference>
<keyword evidence="5 18" id="KW-0436">Ligase</keyword>
<keyword evidence="12" id="KW-0961">Cell wall biogenesis/degradation</keyword>
<evidence type="ECO:0000256" key="9">
    <source>
        <dbReference type="ARBA" id="ARBA00022960"/>
    </source>
</evidence>
<dbReference type="GO" id="GO:0008360">
    <property type="term" value="P:regulation of cell shape"/>
    <property type="evidence" value="ECO:0007669"/>
    <property type="project" value="UniProtKB-KW"/>
</dbReference>
<evidence type="ECO:0000256" key="11">
    <source>
        <dbReference type="ARBA" id="ARBA00023306"/>
    </source>
</evidence>
<evidence type="ECO:0000256" key="6">
    <source>
        <dbReference type="ARBA" id="ARBA00022618"/>
    </source>
</evidence>
<feature type="non-terminal residue" evidence="18">
    <location>
        <position position="449"/>
    </location>
</feature>
<dbReference type="EC" id="6.3.2.8" evidence="3 14"/>
<evidence type="ECO:0000256" key="1">
    <source>
        <dbReference type="ARBA" id="ARBA00004496"/>
    </source>
</evidence>
<dbReference type="PANTHER" id="PTHR43445">
    <property type="entry name" value="UDP-N-ACETYLMURAMATE--L-ALANINE LIGASE-RELATED"/>
    <property type="match status" value="1"/>
</dbReference>
<dbReference type="EMBL" id="PCWI01000020">
    <property type="protein sequence ID" value="PIQ98513.1"/>
    <property type="molecule type" value="Genomic_DNA"/>
</dbReference>
<evidence type="ECO:0000256" key="12">
    <source>
        <dbReference type="ARBA" id="ARBA00023316"/>
    </source>
</evidence>
<evidence type="ECO:0000256" key="3">
    <source>
        <dbReference type="ARBA" id="ARBA00012211"/>
    </source>
</evidence>
<dbReference type="InterPro" id="IPR005758">
    <property type="entry name" value="UDP-N-AcMur_Ala_ligase_MurC"/>
</dbReference>
<dbReference type="GO" id="GO:0005737">
    <property type="term" value="C:cytoplasm"/>
    <property type="evidence" value="ECO:0007669"/>
    <property type="project" value="UniProtKB-SubCell"/>
</dbReference>
<evidence type="ECO:0000259" key="17">
    <source>
        <dbReference type="Pfam" id="PF08245"/>
    </source>
</evidence>
<keyword evidence="8" id="KW-0067">ATP-binding</keyword>
<evidence type="ECO:0000256" key="4">
    <source>
        <dbReference type="ARBA" id="ARBA00022490"/>
    </source>
</evidence>
<evidence type="ECO:0000256" key="2">
    <source>
        <dbReference type="ARBA" id="ARBA00004752"/>
    </source>
</evidence>
<protein>
    <recommendedName>
        <fullName evidence="3 14">UDP-N-acetylmuramate--L-alanine ligase</fullName>
        <ecNumber evidence="3 14">6.3.2.8</ecNumber>
    </recommendedName>
</protein>
<name>A0A2H0MPD0_9BACT</name>
<keyword evidence="6" id="KW-0132">Cell division</keyword>
<dbReference type="PANTHER" id="PTHR43445:SF3">
    <property type="entry name" value="UDP-N-ACETYLMURAMATE--L-ALANINE LIGASE"/>
    <property type="match status" value="1"/>
</dbReference>
<reference evidence="18 19" key="1">
    <citation type="submission" date="2017-09" db="EMBL/GenBank/DDBJ databases">
        <title>Depth-based differentiation of microbial function through sediment-hosted aquifers and enrichment of novel symbionts in the deep terrestrial subsurface.</title>
        <authorList>
            <person name="Probst A.J."/>
            <person name="Ladd B."/>
            <person name="Jarett J.K."/>
            <person name="Geller-Mcgrath D.E."/>
            <person name="Sieber C.M."/>
            <person name="Emerson J.B."/>
            <person name="Anantharaman K."/>
            <person name="Thomas B.C."/>
            <person name="Malmstrom R."/>
            <person name="Stieglmeier M."/>
            <person name="Klingl A."/>
            <person name="Woyke T."/>
            <person name="Ryan C.M."/>
            <person name="Banfield J.F."/>
        </authorList>
    </citation>
    <scope>NUCLEOTIDE SEQUENCE [LARGE SCALE GENOMIC DNA]</scope>
    <source>
        <strain evidence="18">CG11_big_fil_rev_8_21_14_0_20_39_9</strain>
    </source>
</reference>
<dbReference type="GO" id="GO:0051301">
    <property type="term" value="P:cell division"/>
    <property type="evidence" value="ECO:0007669"/>
    <property type="project" value="UniProtKB-KW"/>
</dbReference>
<gene>
    <name evidence="18" type="primary">murC</name>
    <name evidence="18" type="ORF">COV64_00885</name>
</gene>
<dbReference type="GO" id="GO:0005524">
    <property type="term" value="F:ATP binding"/>
    <property type="evidence" value="ECO:0007669"/>
    <property type="project" value="UniProtKB-KW"/>
</dbReference>
<dbReference type="GO" id="GO:0071555">
    <property type="term" value="P:cell wall organization"/>
    <property type="evidence" value="ECO:0007669"/>
    <property type="project" value="UniProtKB-KW"/>
</dbReference>
<evidence type="ECO:0000313" key="18">
    <source>
        <dbReference type="EMBL" id="PIQ98513.1"/>
    </source>
</evidence>
<evidence type="ECO:0000256" key="13">
    <source>
        <dbReference type="ARBA" id="ARBA00047833"/>
    </source>
</evidence>
<evidence type="ECO:0000256" key="7">
    <source>
        <dbReference type="ARBA" id="ARBA00022741"/>
    </source>
</evidence>
<keyword evidence="10" id="KW-0573">Peptidoglycan synthesis</keyword>
<sequence>MPTKKLKIHFIGIGGIGVSALAKYYLKKGHRITGSDLVSSEITEAIKKLGAKIFIGGNKVLKNADLIIYSPAVKIKNLKLKIPALSYPEALGELTKQHFTIAISGTHGKSTTTAMIGLLLAKAGLDPTVIVGTKLKEFNNSNCRVGKSKYLVIEADEHFASFLNYWPKIIVLTALEPDHLDYYKSFKNYVSAFQKFISHLPQDGILIANRDDKNIRKAIFNSQFSIYNKFSILNFQLNSKGALKIRKILKVPGEHNVSNALAALTVARALKIPDKISFKALSEYKGSWRRFEIMHTDLHRLEHGLTQKIILVSDYGHHPTEIRVTLKAAREKYPKKEIWCVFQPHQYQRTYYLFKDFVKAFKAAPVDKLIITDIYDVAGREEKGIKQKVNSEKLVKAINKKNAIYLPKAGILNYLKRNLQGGEVVIIMGAGDIYNLTLRLTEKKKRKKI</sequence>
<comment type="catalytic activity">
    <reaction evidence="13">
        <text>UDP-N-acetyl-alpha-D-muramate + L-alanine + ATP = UDP-N-acetyl-alpha-D-muramoyl-L-alanine + ADP + phosphate + H(+)</text>
        <dbReference type="Rhea" id="RHEA:23372"/>
        <dbReference type="ChEBI" id="CHEBI:15378"/>
        <dbReference type="ChEBI" id="CHEBI:30616"/>
        <dbReference type="ChEBI" id="CHEBI:43474"/>
        <dbReference type="ChEBI" id="CHEBI:57972"/>
        <dbReference type="ChEBI" id="CHEBI:70757"/>
        <dbReference type="ChEBI" id="CHEBI:83898"/>
        <dbReference type="ChEBI" id="CHEBI:456216"/>
        <dbReference type="EC" id="6.3.2.8"/>
    </reaction>
</comment>
<evidence type="ECO:0000256" key="10">
    <source>
        <dbReference type="ARBA" id="ARBA00022984"/>
    </source>
</evidence>
<dbReference type="InterPro" id="IPR036565">
    <property type="entry name" value="Mur-like_cat_sf"/>
</dbReference>
<keyword evidence="9" id="KW-0133">Cell shape</keyword>
<evidence type="ECO:0000256" key="14">
    <source>
        <dbReference type="NCBIfam" id="TIGR01082"/>
    </source>
</evidence>
<dbReference type="Gene3D" id="3.40.50.720">
    <property type="entry name" value="NAD(P)-binding Rossmann-like Domain"/>
    <property type="match status" value="1"/>
</dbReference>
<feature type="domain" description="Mur ligase C-terminal" evidence="16">
    <location>
        <begin position="299"/>
        <end position="431"/>
    </location>
</feature>
<feature type="domain" description="Mur ligase N-terminal catalytic" evidence="15">
    <location>
        <begin position="7"/>
        <end position="97"/>
    </location>
</feature>
<dbReference type="Proteomes" id="UP000229381">
    <property type="component" value="Unassembled WGS sequence"/>
</dbReference>
<evidence type="ECO:0000259" key="16">
    <source>
        <dbReference type="Pfam" id="PF02875"/>
    </source>
</evidence>
<comment type="caution">
    <text evidence="18">The sequence shown here is derived from an EMBL/GenBank/DDBJ whole genome shotgun (WGS) entry which is preliminary data.</text>
</comment>
<dbReference type="InterPro" id="IPR013221">
    <property type="entry name" value="Mur_ligase_cen"/>
</dbReference>
<dbReference type="InterPro" id="IPR004101">
    <property type="entry name" value="Mur_ligase_C"/>
</dbReference>
<keyword evidence="11" id="KW-0131">Cell cycle</keyword>
<organism evidence="18 19">
    <name type="scientific">Candidatus Nealsonbacteria bacterium CG11_big_fil_rev_8_21_14_0_20_39_9</name>
    <dbReference type="NCBI Taxonomy" id="1974715"/>
    <lineage>
        <taxon>Bacteria</taxon>
        <taxon>Candidatus Nealsoniibacteriota</taxon>
    </lineage>
</organism>
<dbReference type="SUPFAM" id="SSF53244">
    <property type="entry name" value="MurD-like peptide ligases, peptide-binding domain"/>
    <property type="match status" value="1"/>
</dbReference>
<comment type="pathway">
    <text evidence="2">Cell wall biogenesis; peptidoglycan biosynthesis.</text>
</comment>